<gene>
    <name evidence="4" type="ORF">SLS60_011203</name>
</gene>
<dbReference type="InterPro" id="IPR007219">
    <property type="entry name" value="XnlR_reg_dom"/>
</dbReference>
<comment type="caution">
    <text evidence="4">The sequence shown here is derived from an EMBL/GenBank/DDBJ whole genome shotgun (WGS) entry which is preliminary data.</text>
</comment>
<proteinExistence type="predicted"/>
<accession>A0ABR3QKU8</accession>
<dbReference type="PANTHER" id="PTHR47425">
    <property type="entry name" value="FARB-RELATED"/>
    <property type="match status" value="1"/>
</dbReference>
<feature type="domain" description="Xylanolytic transcriptional activator regulatory" evidence="3">
    <location>
        <begin position="223"/>
        <end position="296"/>
    </location>
</feature>
<evidence type="ECO:0000259" key="3">
    <source>
        <dbReference type="SMART" id="SM00906"/>
    </source>
</evidence>
<dbReference type="CDD" id="cd12148">
    <property type="entry name" value="fungal_TF_MHR"/>
    <property type="match status" value="1"/>
</dbReference>
<evidence type="ECO:0000313" key="5">
    <source>
        <dbReference type="Proteomes" id="UP001521785"/>
    </source>
</evidence>
<feature type="compositionally biased region" description="Basic and acidic residues" evidence="2">
    <location>
        <begin position="20"/>
        <end position="30"/>
    </location>
</feature>
<evidence type="ECO:0000256" key="2">
    <source>
        <dbReference type="SAM" id="MobiDB-lite"/>
    </source>
</evidence>
<keyword evidence="1" id="KW-0539">Nucleus</keyword>
<dbReference type="SMART" id="SM00906">
    <property type="entry name" value="Fungal_trans"/>
    <property type="match status" value="1"/>
</dbReference>
<keyword evidence="5" id="KW-1185">Reference proteome</keyword>
<sequence length="516" mass="58454">MWMRWGSHAQSAWRFRKKAQTHDAASEDTHTTPSDNDNDIAATLAHHDLAQVVAAAVPKPSSRLAHFFVGDGGIGAILDAVDKTIDRQFHIFASAEKALDVEDLQYLKIKGCFTLPEERKQLLQAYFQFVHPSFPVIDAREFLAQYTAHGFEGINLLLLWSMFSISASYVPWLAPSRKERKAVYAARAKLLFDLGQENDKIVLVQAALLQSFWFPDSADVKQSWYWTGIAFSIAQSFGLHALTSRRPRSQKEILWRNIWHCCLLRDTWQAFGRGRPLRLSLEERDIDDTAVSTHQLADLLLHDELLYSPREAVKLETLWQNLLSISNVLREMITTKRPLTSTQAKRLGERLEKLDYGDATLTTRHVECHLELHRCAARIAWAKLTQQPREQELAANDITAVIYNFIDGDDESPILVAPVVMPLLSPAIATYLTTLKENDEDAPAQLDLYRYFLTSIEENYPAASMLKRVSNAAEEAIVRKKAGERGKEEEKGVAAQFDTFGDLGQEDLFDLSWIGT</sequence>
<dbReference type="InterPro" id="IPR052761">
    <property type="entry name" value="Fungal_Detox/Toxin_TFs"/>
</dbReference>
<evidence type="ECO:0000256" key="1">
    <source>
        <dbReference type="ARBA" id="ARBA00023242"/>
    </source>
</evidence>
<evidence type="ECO:0000313" key="4">
    <source>
        <dbReference type="EMBL" id="KAL1592787.1"/>
    </source>
</evidence>
<dbReference type="Pfam" id="PF04082">
    <property type="entry name" value="Fungal_trans"/>
    <property type="match status" value="1"/>
</dbReference>
<name>A0ABR3QKU8_9PLEO</name>
<feature type="region of interest" description="Disordered" evidence="2">
    <location>
        <begin position="16"/>
        <end position="39"/>
    </location>
</feature>
<reference evidence="4 5" key="1">
    <citation type="submission" date="2024-02" db="EMBL/GenBank/DDBJ databases">
        <title>De novo assembly and annotation of 12 fungi associated with fruit tree decline syndrome in Ontario, Canada.</title>
        <authorList>
            <person name="Sulman M."/>
            <person name="Ellouze W."/>
            <person name="Ilyukhin E."/>
        </authorList>
    </citation>
    <scope>NUCLEOTIDE SEQUENCE [LARGE SCALE GENOMIC DNA]</scope>
    <source>
        <strain evidence="4 5">M42-189</strain>
    </source>
</reference>
<dbReference type="PANTHER" id="PTHR47425:SF3">
    <property type="entry name" value="ZN(II)2CYS6 TRANSCRIPTION FACTOR (EUROFUNG)"/>
    <property type="match status" value="1"/>
</dbReference>
<organism evidence="4 5">
    <name type="scientific">Paraconiothyrium brasiliense</name>
    <dbReference type="NCBI Taxonomy" id="300254"/>
    <lineage>
        <taxon>Eukaryota</taxon>
        <taxon>Fungi</taxon>
        <taxon>Dikarya</taxon>
        <taxon>Ascomycota</taxon>
        <taxon>Pezizomycotina</taxon>
        <taxon>Dothideomycetes</taxon>
        <taxon>Pleosporomycetidae</taxon>
        <taxon>Pleosporales</taxon>
        <taxon>Massarineae</taxon>
        <taxon>Didymosphaeriaceae</taxon>
        <taxon>Paraconiothyrium</taxon>
    </lineage>
</organism>
<dbReference type="EMBL" id="JAKJXO020000020">
    <property type="protein sequence ID" value="KAL1592787.1"/>
    <property type="molecule type" value="Genomic_DNA"/>
</dbReference>
<dbReference type="Proteomes" id="UP001521785">
    <property type="component" value="Unassembled WGS sequence"/>
</dbReference>
<protein>
    <recommendedName>
        <fullName evidence="3">Xylanolytic transcriptional activator regulatory domain-containing protein</fullName>
    </recommendedName>
</protein>